<evidence type="ECO:0000313" key="1">
    <source>
        <dbReference type="EMBL" id="EFH51252.1"/>
    </source>
</evidence>
<gene>
    <name evidence="1" type="ORF">ARALYDRAFT_912108</name>
</gene>
<protein>
    <submittedName>
        <fullName evidence="1">Expressed protein</fullName>
    </submittedName>
</protein>
<evidence type="ECO:0000313" key="2">
    <source>
        <dbReference type="Proteomes" id="UP000008694"/>
    </source>
</evidence>
<dbReference type="EMBL" id="GL348718">
    <property type="protein sequence ID" value="EFH51252.1"/>
    <property type="molecule type" value="Genomic_DNA"/>
</dbReference>
<sequence>MGFIFTAKNDDNTISVEESGNDFHKEDVIFSLPASEDEVFAGGRTEINRRFVTVDENLGYSSI</sequence>
<proteinExistence type="predicted"/>
<organism evidence="2">
    <name type="scientific">Arabidopsis lyrata subsp. lyrata</name>
    <name type="common">Lyre-leaved rock-cress</name>
    <dbReference type="NCBI Taxonomy" id="81972"/>
    <lineage>
        <taxon>Eukaryota</taxon>
        <taxon>Viridiplantae</taxon>
        <taxon>Streptophyta</taxon>
        <taxon>Embryophyta</taxon>
        <taxon>Tracheophyta</taxon>
        <taxon>Spermatophyta</taxon>
        <taxon>Magnoliopsida</taxon>
        <taxon>eudicotyledons</taxon>
        <taxon>Gunneridae</taxon>
        <taxon>Pentapetalae</taxon>
        <taxon>rosids</taxon>
        <taxon>malvids</taxon>
        <taxon>Brassicales</taxon>
        <taxon>Brassicaceae</taxon>
        <taxon>Camelineae</taxon>
        <taxon>Arabidopsis</taxon>
    </lineage>
</organism>
<dbReference type="HOGENOM" id="CLU_2888815_0_0_1"/>
<dbReference type="AlphaFoldDB" id="D7M4X6"/>
<dbReference type="Proteomes" id="UP000008694">
    <property type="component" value="Unassembled WGS sequence"/>
</dbReference>
<name>D7M4X6_ARALL</name>
<keyword evidence="2" id="KW-1185">Reference proteome</keyword>
<dbReference type="Gramene" id="scaffold_604165.1">
    <property type="protein sequence ID" value="scaffold_604165.1"/>
    <property type="gene ID" value="scaffold_604165.1"/>
</dbReference>
<accession>D7M4X6</accession>
<reference evidence="2" key="1">
    <citation type="journal article" date="2011" name="Nat. Genet.">
        <title>The Arabidopsis lyrata genome sequence and the basis of rapid genome size change.</title>
        <authorList>
            <person name="Hu T.T."/>
            <person name="Pattyn P."/>
            <person name="Bakker E.G."/>
            <person name="Cao J."/>
            <person name="Cheng J.-F."/>
            <person name="Clark R.M."/>
            <person name="Fahlgren N."/>
            <person name="Fawcett J.A."/>
            <person name="Grimwood J."/>
            <person name="Gundlach H."/>
            <person name="Haberer G."/>
            <person name="Hollister J.D."/>
            <person name="Ossowski S."/>
            <person name="Ottilar R.P."/>
            <person name="Salamov A.A."/>
            <person name="Schneeberger K."/>
            <person name="Spannagl M."/>
            <person name="Wang X."/>
            <person name="Yang L."/>
            <person name="Nasrallah M.E."/>
            <person name="Bergelson J."/>
            <person name="Carrington J.C."/>
            <person name="Gaut B.S."/>
            <person name="Schmutz J."/>
            <person name="Mayer K.F.X."/>
            <person name="Van de Peer Y."/>
            <person name="Grigoriev I.V."/>
            <person name="Nordborg M."/>
            <person name="Weigel D."/>
            <person name="Guo Y.-L."/>
        </authorList>
    </citation>
    <scope>NUCLEOTIDE SEQUENCE [LARGE SCALE GENOMIC DNA]</scope>
    <source>
        <strain evidence="2">cv. MN47</strain>
    </source>
</reference>